<dbReference type="SMART" id="SM00388">
    <property type="entry name" value="HisKA"/>
    <property type="match status" value="1"/>
</dbReference>
<feature type="domain" description="Response regulatory" evidence="11">
    <location>
        <begin position="1077"/>
        <end position="1192"/>
    </location>
</feature>
<dbReference type="Gene3D" id="2.130.10.10">
    <property type="entry name" value="YVTN repeat-like/Quinoprotein amine dehydrogenase"/>
    <property type="match status" value="2"/>
</dbReference>
<feature type="domain" description="HTH araC/xylS-type" evidence="9">
    <location>
        <begin position="1224"/>
        <end position="1323"/>
    </location>
</feature>
<dbReference type="RefSeq" id="WP_244076104.1">
    <property type="nucleotide sequence ID" value="NZ_AP025581.1"/>
</dbReference>
<dbReference type="InterPro" id="IPR011123">
    <property type="entry name" value="Y_Y_Y"/>
</dbReference>
<comment type="caution">
    <text evidence="12">The sequence shown here is derived from an EMBL/GenBank/DDBJ whole genome shotgun (WGS) entry which is preliminary data.</text>
</comment>
<feature type="domain" description="Histidine kinase" evidence="10">
    <location>
        <begin position="824"/>
        <end position="1035"/>
    </location>
</feature>
<dbReference type="SMART" id="SM00448">
    <property type="entry name" value="REC"/>
    <property type="match status" value="1"/>
</dbReference>
<dbReference type="FunFam" id="2.60.40.10:FF:000791">
    <property type="entry name" value="Two-component system sensor histidine kinase/response regulator"/>
    <property type="match status" value="1"/>
</dbReference>
<dbReference type="CDD" id="cd17574">
    <property type="entry name" value="REC_OmpR"/>
    <property type="match status" value="1"/>
</dbReference>
<dbReference type="InterPro" id="IPR009057">
    <property type="entry name" value="Homeodomain-like_sf"/>
</dbReference>
<feature type="modified residue" description="4-aspartylphosphate" evidence="6">
    <location>
        <position position="1125"/>
    </location>
</feature>
<dbReference type="SMART" id="SM00387">
    <property type="entry name" value="HATPase_c"/>
    <property type="match status" value="1"/>
</dbReference>
<dbReference type="Proteomes" id="UP001055105">
    <property type="component" value="Unassembled WGS sequence"/>
</dbReference>
<dbReference type="InterPro" id="IPR005467">
    <property type="entry name" value="His_kinase_dom"/>
</dbReference>
<keyword evidence="12" id="KW-0418">Kinase</keyword>
<name>A0AA37KMP2_9BACT</name>
<dbReference type="GO" id="GO:0003700">
    <property type="term" value="F:DNA-binding transcription factor activity"/>
    <property type="evidence" value="ECO:0007669"/>
    <property type="project" value="InterPro"/>
</dbReference>
<sequence>MKKLLLLGALLCTACLAAQARNRYFTHLTLDDGLSHNHIKAIVQDSYGFIWIGTKNGLNRYDGSSIRIFQCFDPATGHGDSNISSLYEDTERRLWCGTDRGIYIYTPLTERFEEFTHTTEEGTAITNWVAAIESDPSGAVWAVVPNQGLFCWRNGQLRTYPVPGPQCLCIRRNGQVWVGTYADGLYRYNAAEDRFDGFHTDRDGRTLRGEYVFALCEHGSSLAIAVHDGQLKRLDLKTMTLSVIDAPEVHGTMLRDVESYDDELWVTTHEGVFVIDDRTGRTTHFREEMLNPYSLSDKSCSVLCRDREGGIWVGTLLGGVNYCANLNFVFDKYIPYDREHAVLCKKIRSLTEGPDGRIWIGTEDEGVCVFDPATGEFRTVDYTFTRRQRLLNTLGTMADGDQLWIGFFKHGIGRLDMRTGKLTHYDAASLGIGESSIYSFCKDSQGNLWIGSGQGVYVRRFGKARFEQIDFLSTFWAFDITEDSRGNLWFASLGGGLCRYEPASGERRFFAHEEGNPASLSSNAVSNVCEDRHGTLWFSTDRGGLCRYDYDTDAFRSYSLGEGMPDNVTYRVLEDSEGMLWLGTNYGLVRFNPETEKIRTYTRHNGLLGNQFNYHAALRGRDGKFWFGGFDGIVGFDPAQHHFSPKPEPALYITGLSINNEEQSVGGEGSPLDRSPLFTDRITLAHNQSNISLRFAGTSFSQTGSIDYYYALEPVDTEWIAADRSRPISFAQLQPGNYTFRIRAVNRNGGWQSAERSLKIVIRPPWWGTGLAKIAYLLIVAGGAAAGFRYYLRRKRKQILEQQRLFEAEKEKELYGAKIDFFTEIAHEVRTPLTLIKGPLEDIMEMNADPKLEKNLHVIHKNTQRLLELIRQLLDFRNVDSNKMRLDFVRFDIPMQLQCIVERFEPTIEKRGLRLTLRPGEGSFQAAADREALTKIVSNLLNNALKYAEHEIEVALEHNSETFSVRVTSDGEKIPIHLSEKIFEPFFRIDRTGQAPGAGIGLPMARSLAQLHKGHLFLDTAAPGNSFVLTLPLVQEQYINLQEQAETLAELPGEETEMLLADPQEPTETASSEQDYSVLLVEDNAAIQQYLAGRLRRECVVLTASNGAEALEILHNQAVDLVVSDIMMPGMDGMELCRTMKREENLHSIPLVFLTAKNDMTAKIEGLHIGAEAFIEKPFSFSYLRALIFSIMDNRRKEREAFIKRPFVPVHNIRMSKADEEFINRIIALIEEHMTNEQLNVEWLSEALHINRSSLLRKVKNITNLSVVDFIRLIRLKKAARMLQDGKHKINEVCYAVGITSPSYFSRLFYKQFGMRPRDFEKMHKPEEPQTDGGDAPKHA</sequence>
<dbReference type="InterPro" id="IPR036097">
    <property type="entry name" value="HisK_dim/P_sf"/>
</dbReference>
<dbReference type="Pfam" id="PF02518">
    <property type="entry name" value="HATPase_c"/>
    <property type="match status" value="1"/>
</dbReference>
<dbReference type="Gene3D" id="2.60.40.10">
    <property type="entry name" value="Immunoglobulins"/>
    <property type="match status" value="1"/>
</dbReference>
<dbReference type="PROSITE" id="PS50110">
    <property type="entry name" value="RESPONSE_REGULATORY"/>
    <property type="match status" value="1"/>
</dbReference>
<evidence type="ECO:0000313" key="12">
    <source>
        <dbReference type="EMBL" id="GKI17764.1"/>
    </source>
</evidence>
<organism evidence="12 13">
    <name type="scientific">Alistipes finegoldii</name>
    <dbReference type="NCBI Taxonomy" id="214856"/>
    <lineage>
        <taxon>Bacteria</taxon>
        <taxon>Pseudomonadati</taxon>
        <taxon>Bacteroidota</taxon>
        <taxon>Bacteroidia</taxon>
        <taxon>Bacteroidales</taxon>
        <taxon>Rikenellaceae</taxon>
        <taxon>Alistipes</taxon>
    </lineage>
</organism>
<keyword evidence="3 6" id="KW-0597">Phosphoprotein</keyword>
<gene>
    <name evidence="12" type="ORF">CE91St16_06720</name>
</gene>
<keyword evidence="8" id="KW-0732">Signal</keyword>
<reference evidence="12" key="1">
    <citation type="submission" date="2022-01" db="EMBL/GenBank/DDBJ databases">
        <title>Novel bile acid biosynthetic pathways are enriched in the microbiome of centenarians.</title>
        <authorList>
            <person name="Sato Y."/>
            <person name="Atarashi K."/>
            <person name="Plichta R.D."/>
            <person name="Arai Y."/>
            <person name="Sasajima S."/>
            <person name="Kearney M.S."/>
            <person name="Suda W."/>
            <person name="Takeshita K."/>
            <person name="Sasaki T."/>
            <person name="Okamoto S."/>
            <person name="Skelly N.A."/>
            <person name="Okamura Y."/>
            <person name="Vlamakis H."/>
            <person name="Li Y."/>
            <person name="Tanoue T."/>
            <person name="Takei H."/>
            <person name="Nittono H."/>
            <person name="Narushima S."/>
            <person name="Irie J."/>
            <person name="Itoh H."/>
            <person name="Moriya K."/>
            <person name="Sugiura Y."/>
            <person name="Suematsu M."/>
            <person name="Moritoki N."/>
            <person name="Shibata S."/>
            <person name="Littman R.D."/>
            <person name="Fischbach A.M."/>
            <person name="Uwamino Y."/>
            <person name="Inoue T."/>
            <person name="Honda A."/>
            <person name="Hattori M."/>
            <person name="Murai T."/>
            <person name="Xavier J.R."/>
            <person name="Hirose N."/>
            <person name="Honda K."/>
        </authorList>
    </citation>
    <scope>NUCLEOTIDE SEQUENCE</scope>
    <source>
        <strain evidence="12">CE91-St16</strain>
    </source>
</reference>
<dbReference type="GO" id="GO:0043565">
    <property type="term" value="F:sequence-specific DNA binding"/>
    <property type="evidence" value="ECO:0007669"/>
    <property type="project" value="InterPro"/>
</dbReference>
<accession>A0AA37KMP2</accession>
<evidence type="ECO:0000256" key="4">
    <source>
        <dbReference type="ARBA" id="ARBA00023015"/>
    </source>
</evidence>
<dbReference type="PROSITE" id="PS50109">
    <property type="entry name" value="HIS_KIN"/>
    <property type="match status" value="1"/>
</dbReference>
<dbReference type="Pfam" id="PF07494">
    <property type="entry name" value="Reg_prop"/>
    <property type="match status" value="5"/>
</dbReference>
<dbReference type="SUPFAM" id="SSF55874">
    <property type="entry name" value="ATPase domain of HSP90 chaperone/DNA topoisomerase II/histidine kinase"/>
    <property type="match status" value="1"/>
</dbReference>
<keyword evidence="4" id="KW-0805">Transcription regulation</keyword>
<dbReference type="SUPFAM" id="SSF47384">
    <property type="entry name" value="Homodimeric domain of signal transducing histidine kinase"/>
    <property type="match status" value="1"/>
</dbReference>
<dbReference type="Gene3D" id="1.10.287.130">
    <property type="match status" value="1"/>
</dbReference>
<dbReference type="Pfam" id="PF00072">
    <property type="entry name" value="Response_reg"/>
    <property type="match status" value="1"/>
</dbReference>
<evidence type="ECO:0000259" key="10">
    <source>
        <dbReference type="PROSITE" id="PS50109"/>
    </source>
</evidence>
<dbReference type="InterPro" id="IPR011110">
    <property type="entry name" value="Reg_prop"/>
</dbReference>
<evidence type="ECO:0000256" key="8">
    <source>
        <dbReference type="SAM" id="SignalP"/>
    </source>
</evidence>
<evidence type="ECO:0000259" key="9">
    <source>
        <dbReference type="PROSITE" id="PS01124"/>
    </source>
</evidence>
<dbReference type="Pfam" id="PF07495">
    <property type="entry name" value="Y_Y_Y"/>
    <property type="match status" value="1"/>
</dbReference>
<comment type="catalytic activity">
    <reaction evidence="1">
        <text>ATP + protein L-histidine = ADP + protein N-phospho-L-histidine.</text>
        <dbReference type="EC" id="2.7.13.3"/>
    </reaction>
</comment>
<dbReference type="FunFam" id="2.130.10.10:FF:000891">
    <property type="entry name" value="Two-component system sensor histidine kinase/response regulator, hybrid (One-component system)"/>
    <property type="match status" value="1"/>
</dbReference>
<proteinExistence type="predicted"/>
<dbReference type="InterPro" id="IPR003594">
    <property type="entry name" value="HATPase_dom"/>
</dbReference>
<feature type="signal peptide" evidence="8">
    <location>
        <begin position="1"/>
        <end position="20"/>
    </location>
</feature>
<dbReference type="Gene3D" id="3.30.565.10">
    <property type="entry name" value="Histidine kinase-like ATPase, C-terminal domain"/>
    <property type="match status" value="1"/>
</dbReference>
<dbReference type="PROSITE" id="PS01124">
    <property type="entry name" value="HTH_ARAC_FAMILY_2"/>
    <property type="match status" value="1"/>
</dbReference>
<dbReference type="Pfam" id="PF00512">
    <property type="entry name" value="HisKA"/>
    <property type="match status" value="1"/>
</dbReference>
<feature type="chain" id="PRO_5041373032" description="histidine kinase" evidence="8">
    <location>
        <begin position="21"/>
        <end position="1340"/>
    </location>
</feature>
<dbReference type="PANTHER" id="PTHR43547">
    <property type="entry name" value="TWO-COMPONENT HISTIDINE KINASE"/>
    <property type="match status" value="1"/>
</dbReference>
<dbReference type="Pfam" id="PF12833">
    <property type="entry name" value="HTH_18"/>
    <property type="match status" value="1"/>
</dbReference>
<dbReference type="GO" id="GO:0000155">
    <property type="term" value="F:phosphorelay sensor kinase activity"/>
    <property type="evidence" value="ECO:0007669"/>
    <property type="project" value="InterPro"/>
</dbReference>
<dbReference type="InterPro" id="IPR018060">
    <property type="entry name" value="HTH_AraC"/>
</dbReference>
<protein>
    <recommendedName>
        <fullName evidence="2">histidine kinase</fullName>
        <ecNumber evidence="2">2.7.13.3</ecNumber>
    </recommendedName>
</protein>
<evidence type="ECO:0000256" key="2">
    <source>
        <dbReference type="ARBA" id="ARBA00012438"/>
    </source>
</evidence>
<feature type="region of interest" description="Disordered" evidence="7">
    <location>
        <begin position="1321"/>
        <end position="1340"/>
    </location>
</feature>
<keyword evidence="5" id="KW-0804">Transcription</keyword>
<evidence type="ECO:0000256" key="5">
    <source>
        <dbReference type="ARBA" id="ARBA00023163"/>
    </source>
</evidence>
<evidence type="ECO:0000313" key="13">
    <source>
        <dbReference type="Proteomes" id="UP001055105"/>
    </source>
</evidence>
<dbReference type="SUPFAM" id="SSF46689">
    <property type="entry name" value="Homeodomain-like"/>
    <property type="match status" value="1"/>
</dbReference>
<dbReference type="PANTHER" id="PTHR43547:SF2">
    <property type="entry name" value="HYBRID SIGNAL TRANSDUCTION HISTIDINE KINASE C"/>
    <property type="match status" value="1"/>
</dbReference>
<dbReference type="CDD" id="cd00082">
    <property type="entry name" value="HisKA"/>
    <property type="match status" value="1"/>
</dbReference>
<dbReference type="InterPro" id="IPR013783">
    <property type="entry name" value="Ig-like_fold"/>
</dbReference>
<dbReference type="SUPFAM" id="SSF52172">
    <property type="entry name" value="CheY-like"/>
    <property type="match status" value="1"/>
</dbReference>
<dbReference type="Gene3D" id="1.10.10.60">
    <property type="entry name" value="Homeodomain-like"/>
    <property type="match status" value="2"/>
</dbReference>
<evidence type="ECO:0000256" key="6">
    <source>
        <dbReference type="PROSITE-ProRule" id="PRU00169"/>
    </source>
</evidence>
<keyword evidence="12" id="KW-0808">Transferase</keyword>
<dbReference type="EC" id="2.7.13.3" evidence="2"/>
<dbReference type="InterPro" id="IPR036890">
    <property type="entry name" value="HATPase_C_sf"/>
</dbReference>
<dbReference type="SUPFAM" id="SSF63829">
    <property type="entry name" value="Calcium-dependent phosphotriesterase"/>
    <property type="match status" value="4"/>
</dbReference>
<dbReference type="EMBL" id="BQOL01000001">
    <property type="protein sequence ID" value="GKI17764.1"/>
    <property type="molecule type" value="Genomic_DNA"/>
</dbReference>
<dbReference type="FunFam" id="1.10.287.130:FF:000045">
    <property type="entry name" value="Two-component system sensor histidine kinase/response regulator"/>
    <property type="match status" value="1"/>
</dbReference>
<evidence type="ECO:0000259" key="11">
    <source>
        <dbReference type="PROSITE" id="PS50110"/>
    </source>
</evidence>
<evidence type="ECO:0000256" key="1">
    <source>
        <dbReference type="ARBA" id="ARBA00000085"/>
    </source>
</evidence>
<evidence type="ECO:0000256" key="7">
    <source>
        <dbReference type="SAM" id="MobiDB-lite"/>
    </source>
</evidence>
<dbReference type="SMART" id="SM00342">
    <property type="entry name" value="HTH_ARAC"/>
    <property type="match status" value="1"/>
</dbReference>
<dbReference type="PRINTS" id="PR00344">
    <property type="entry name" value="BCTRLSENSOR"/>
</dbReference>
<dbReference type="Gene3D" id="3.40.50.2300">
    <property type="match status" value="1"/>
</dbReference>
<dbReference type="InterPro" id="IPR003661">
    <property type="entry name" value="HisK_dim/P_dom"/>
</dbReference>
<dbReference type="InterPro" id="IPR001789">
    <property type="entry name" value="Sig_transdc_resp-reg_receiver"/>
</dbReference>
<dbReference type="InterPro" id="IPR011006">
    <property type="entry name" value="CheY-like_superfamily"/>
</dbReference>
<evidence type="ECO:0000256" key="3">
    <source>
        <dbReference type="ARBA" id="ARBA00022553"/>
    </source>
</evidence>
<dbReference type="InterPro" id="IPR015943">
    <property type="entry name" value="WD40/YVTN_repeat-like_dom_sf"/>
</dbReference>
<dbReference type="InterPro" id="IPR004358">
    <property type="entry name" value="Sig_transdc_His_kin-like_C"/>
</dbReference>